<keyword evidence="3" id="KW-1185">Reference proteome</keyword>
<dbReference type="RefSeq" id="WP_265618479.1">
    <property type="nucleotide sequence ID" value="NZ_JAPFRD010000012.1"/>
</dbReference>
<evidence type="ECO:0000313" key="2">
    <source>
        <dbReference type="EMBL" id="MCW8109641.1"/>
    </source>
</evidence>
<accession>A0ABT3PA34</accession>
<evidence type="ECO:0000259" key="1">
    <source>
        <dbReference type="Pfam" id="PF13460"/>
    </source>
</evidence>
<name>A0ABT3PA34_9ALTE</name>
<dbReference type="SUPFAM" id="SSF51735">
    <property type="entry name" value="NAD(P)-binding Rossmann-fold domains"/>
    <property type="match status" value="1"/>
</dbReference>
<proteinExistence type="predicted"/>
<dbReference type="PANTHER" id="PTHR48079:SF6">
    <property type="entry name" value="NAD(P)-BINDING DOMAIN-CONTAINING PROTEIN-RELATED"/>
    <property type="match status" value="1"/>
</dbReference>
<gene>
    <name evidence="2" type="ORF">OPS25_14115</name>
</gene>
<organism evidence="2 3">
    <name type="scientific">Alteromonas aquimaris</name>
    <dbReference type="NCBI Taxonomy" id="2998417"/>
    <lineage>
        <taxon>Bacteria</taxon>
        <taxon>Pseudomonadati</taxon>
        <taxon>Pseudomonadota</taxon>
        <taxon>Gammaproteobacteria</taxon>
        <taxon>Alteromonadales</taxon>
        <taxon>Alteromonadaceae</taxon>
        <taxon>Alteromonas/Salinimonas group</taxon>
        <taxon>Alteromonas</taxon>
    </lineage>
</organism>
<protein>
    <submittedName>
        <fullName evidence="2">NAD-dependent epimerase/dehydratase family protein</fullName>
    </submittedName>
</protein>
<dbReference type="InterPro" id="IPR051783">
    <property type="entry name" value="NAD(P)-dependent_oxidoreduct"/>
</dbReference>
<dbReference type="EMBL" id="JAPFRD010000012">
    <property type="protein sequence ID" value="MCW8109641.1"/>
    <property type="molecule type" value="Genomic_DNA"/>
</dbReference>
<dbReference type="PANTHER" id="PTHR48079">
    <property type="entry name" value="PROTEIN YEEZ"/>
    <property type="match status" value="1"/>
</dbReference>
<reference evidence="2" key="1">
    <citation type="submission" date="2022-11" db="EMBL/GenBank/DDBJ databases">
        <title>Alteromonas sp. nov., isolated from sea water of the Qingdao.</title>
        <authorList>
            <person name="Wang Q."/>
        </authorList>
    </citation>
    <scope>NUCLEOTIDE SEQUENCE</scope>
    <source>
        <strain evidence="2">ASW11-7</strain>
    </source>
</reference>
<dbReference type="InterPro" id="IPR016040">
    <property type="entry name" value="NAD(P)-bd_dom"/>
</dbReference>
<dbReference type="Pfam" id="PF13460">
    <property type="entry name" value="NAD_binding_10"/>
    <property type="match status" value="1"/>
</dbReference>
<dbReference type="Proteomes" id="UP001142810">
    <property type="component" value="Unassembled WGS sequence"/>
</dbReference>
<sequence>MQRNITLCGCGWLGNYLLPVLADDFQVLGTTRSPHRAEQIKKNGGAVYLFELGDNPSELCQQSENATVILNIPPGRHHQEFNTYSQQMCSLIDAFMAHHARHLIFISTTSVYGEKERIVTENSELIPQTGSAKSHCTIEAYAKQRAGDAATIVRLAGLVGPDRHPVTSLSGKQLSQANRVVNLVHIHDVVIALKRVVEQGAASKTLHLCSLVHPTRKDYYTQCAMKMALPLPIFDEDQKEVKGKQIDASASWEYLGLTPKYASPFDMII</sequence>
<dbReference type="Gene3D" id="3.40.50.720">
    <property type="entry name" value="NAD(P)-binding Rossmann-like Domain"/>
    <property type="match status" value="1"/>
</dbReference>
<feature type="domain" description="NAD(P)-binding" evidence="1">
    <location>
        <begin position="11"/>
        <end position="168"/>
    </location>
</feature>
<dbReference type="InterPro" id="IPR036291">
    <property type="entry name" value="NAD(P)-bd_dom_sf"/>
</dbReference>
<comment type="caution">
    <text evidence="2">The sequence shown here is derived from an EMBL/GenBank/DDBJ whole genome shotgun (WGS) entry which is preliminary data.</text>
</comment>
<evidence type="ECO:0000313" key="3">
    <source>
        <dbReference type="Proteomes" id="UP001142810"/>
    </source>
</evidence>